<dbReference type="PROSITE" id="PS50005">
    <property type="entry name" value="TPR"/>
    <property type="match status" value="1"/>
</dbReference>
<protein>
    <submittedName>
        <fullName evidence="3">Tetratricopeptide repeat domain protein</fullName>
    </submittedName>
</protein>
<dbReference type="Proteomes" id="UP000009222">
    <property type="component" value="Chromosome"/>
</dbReference>
<dbReference type="AlphaFoldDB" id="F5YE48"/>
<organism evidence="3 4">
    <name type="scientific">Leadbettera azotonutricia (strain ATCC BAA-888 / DSM 13862 / ZAS-9)</name>
    <name type="common">Treponema azotonutricium</name>
    <dbReference type="NCBI Taxonomy" id="545695"/>
    <lineage>
        <taxon>Bacteria</taxon>
        <taxon>Pseudomonadati</taxon>
        <taxon>Spirochaetota</taxon>
        <taxon>Spirochaetia</taxon>
        <taxon>Spirochaetales</taxon>
        <taxon>Breznakiellaceae</taxon>
        <taxon>Leadbettera</taxon>
    </lineage>
</organism>
<dbReference type="Gene3D" id="1.25.40.10">
    <property type="entry name" value="Tetratricopeptide repeat domain"/>
    <property type="match status" value="1"/>
</dbReference>
<reference evidence="4" key="1">
    <citation type="submission" date="2009-12" db="EMBL/GenBank/DDBJ databases">
        <title>Complete sequence of Treponema azotonutricium strain ZAS-9.</title>
        <authorList>
            <person name="Tetu S.G."/>
            <person name="Matson E."/>
            <person name="Ren Q."/>
            <person name="Seshadri R."/>
            <person name="Elbourne L."/>
            <person name="Hassan K.A."/>
            <person name="Durkin A."/>
            <person name="Radune D."/>
            <person name="Mohamoud Y."/>
            <person name="Shay R."/>
            <person name="Jin S."/>
            <person name="Zhang X."/>
            <person name="Lucey K."/>
            <person name="Ballor N.R."/>
            <person name="Ottesen E."/>
            <person name="Rosenthal R."/>
            <person name="Allen A."/>
            <person name="Leadbetter J.R."/>
            <person name="Paulsen I.T."/>
        </authorList>
    </citation>
    <scope>NUCLEOTIDE SEQUENCE [LARGE SCALE GENOMIC DNA]</scope>
    <source>
        <strain evidence="4">ATCC BAA-888 / DSM 13862 / ZAS-9</strain>
    </source>
</reference>
<evidence type="ECO:0000313" key="3">
    <source>
        <dbReference type="EMBL" id="AEF81644.1"/>
    </source>
</evidence>
<keyword evidence="2" id="KW-0732">Signal</keyword>
<dbReference type="InParanoid" id="F5YE48"/>
<dbReference type="OrthoDB" id="359923at2"/>
<name>F5YE48_LEAAZ</name>
<feature type="repeat" description="TPR" evidence="1">
    <location>
        <begin position="308"/>
        <end position="341"/>
    </location>
</feature>
<feature type="signal peptide" evidence="2">
    <location>
        <begin position="1"/>
        <end position="22"/>
    </location>
</feature>
<evidence type="ECO:0000256" key="1">
    <source>
        <dbReference type="PROSITE-ProRule" id="PRU00339"/>
    </source>
</evidence>
<evidence type="ECO:0000256" key="2">
    <source>
        <dbReference type="SAM" id="SignalP"/>
    </source>
</evidence>
<dbReference type="SMART" id="SM00028">
    <property type="entry name" value="TPR"/>
    <property type="match status" value="2"/>
</dbReference>
<dbReference type="SUPFAM" id="SSF48452">
    <property type="entry name" value="TPR-like"/>
    <property type="match status" value="1"/>
</dbReference>
<gene>
    <name evidence="3" type="ordered locus">TREAZ_0280</name>
</gene>
<proteinExistence type="predicted"/>
<evidence type="ECO:0000313" key="4">
    <source>
        <dbReference type="Proteomes" id="UP000009222"/>
    </source>
</evidence>
<dbReference type="InterPro" id="IPR019734">
    <property type="entry name" value="TPR_rpt"/>
</dbReference>
<keyword evidence="1" id="KW-0802">TPR repeat</keyword>
<dbReference type="KEGG" id="taz:TREAZ_0280"/>
<dbReference type="InterPro" id="IPR011990">
    <property type="entry name" value="TPR-like_helical_dom_sf"/>
</dbReference>
<accession>F5YE48</accession>
<dbReference type="HOGENOM" id="CLU_674236_0_0_12"/>
<dbReference type="EMBL" id="CP001841">
    <property type="protein sequence ID" value="AEF81644.1"/>
    <property type="molecule type" value="Genomic_DNA"/>
</dbReference>
<sequence length="388" mass="43208">MKKCVSLSAFLLVLIASAFSQSADSSSPLRTSHYEISIEEGAESAAQSLSTELELRFDVYNRLFRFSPAALAVPLKVRVFVDKNAYDSYVTARVGQSRPGAVYLHYNQSERRELLVCKGASEEASMLGHQAFTQFLRGFIANPPAWIREGFAIYFSGLKFDPAASALTYEENLAYLEPVKNLGKNAPGLQALMQADSGNVPPNFQICSWALVSFFLNNGKEDYFRTLVESFLLLSPTATASDNSQIVINRVGLWIAPDAMAGDYQSYLNGRRTFAELMEDGRKAYTAHDSMTAELCFLSALDQRSTHYAPYYYLGLIYYEEKNYDMADEFYQSSLKYGADEALVSYALGVNAVSAGRNADAIAWLQRAASVDPNRYKARAEELINRLK</sequence>
<feature type="chain" id="PRO_5003331788" evidence="2">
    <location>
        <begin position="23"/>
        <end position="388"/>
    </location>
</feature>
<keyword evidence="4" id="KW-1185">Reference proteome</keyword>
<reference evidence="3 4" key="2">
    <citation type="journal article" date="2011" name="ISME J.">
        <title>RNA-seq reveals cooperative metabolic interactions between two termite-gut spirochete species in co-culture.</title>
        <authorList>
            <person name="Rosenthal A.Z."/>
            <person name="Matson E.G."/>
            <person name="Eldar A."/>
            <person name="Leadbetter J.R."/>
        </authorList>
    </citation>
    <scope>NUCLEOTIDE SEQUENCE [LARGE SCALE GENOMIC DNA]</scope>
    <source>
        <strain evidence="4">ATCC BAA-888 / DSM 13862 / ZAS-9</strain>
    </source>
</reference>
<dbReference type="STRING" id="545695.TREAZ_0280"/>
<dbReference type="eggNOG" id="COG0457">
    <property type="taxonomic scope" value="Bacteria"/>
</dbReference>
<dbReference type="RefSeq" id="WP_015711651.1">
    <property type="nucleotide sequence ID" value="NC_015577.1"/>
</dbReference>